<dbReference type="InterPro" id="IPR003819">
    <property type="entry name" value="TauD/TfdA-like"/>
</dbReference>
<dbReference type="Pfam" id="PF02668">
    <property type="entry name" value="TauD"/>
    <property type="match status" value="1"/>
</dbReference>
<dbReference type="SUPFAM" id="SSF51197">
    <property type="entry name" value="Clavaminate synthase-like"/>
    <property type="match status" value="1"/>
</dbReference>
<organism evidence="3 4">
    <name type="scientific">Neofusicoccum ribis</name>
    <dbReference type="NCBI Taxonomy" id="45134"/>
    <lineage>
        <taxon>Eukaryota</taxon>
        <taxon>Fungi</taxon>
        <taxon>Dikarya</taxon>
        <taxon>Ascomycota</taxon>
        <taxon>Pezizomycotina</taxon>
        <taxon>Dothideomycetes</taxon>
        <taxon>Dothideomycetes incertae sedis</taxon>
        <taxon>Botryosphaeriales</taxon>
        <taxon>Botryosphaeriaceae</taxon>
        <taxon>Neofusicoccum</taxon>
    </lineage>
</organism>
<sequence length="364" mass="40516">MSAISKCFRTGNKAASPAKYFLVKTASPSISRTSFNPFQSRNITTEPPQRVPPALESINARPIPEIPPPPDYQYLRNLVKSIPIVLDKPAPRLTEEKYFQLPLGTRFKAPTRELGLDMNASFAHAIREHGLAVIELGFDDPKSHFMLELVEAMGCTPDTHSSTQGALWDVTYKPSGVFSAATGGTAHSRSHGVGEFAWHTDGSFEETPQRFFGLHVIHPDRHGGGIFRVLPADDLVAALSPSSVEALLNTEFDIQVPAEFYKGRASNKGKLLDVEPGTGRYLLRFRRDILPDPPSENPSACEAVRELNALLETPEKVGWRFPGDVFKDNVVLLMDNARFLHSRTEIKDKRRLLRRVRFHGTPQV</sequence>
<keyword evidence="4" id="KW-1185">Reference proteome</keyword>
<name>A0ABR3SSG2_9PEZI</name>
<feature type="domain" description="TauD/TfdA-like" evidence="2">
    <location>
        <begin position="119"/>
        <end position="356"/>
    </location>
</feature>
<comment type="caution">
    <text evidence="3">The sequence shown here is derived from an EMBL/GenBank/DDBJ whole genome shotgun (WGS) entry which is preliminary data.</text>
</comment>
<protein>
    <recommendedName>
        <fullName evidence="2">TauD/TfdA-like domain-containing protein</fullName>
    </recommendedName>
</protein>
<dbReference type="InterPro" id="IPR042098">
    <property type="entry name" value="TauD-like_sf"/>
</dbReference>
<dbReference type="Gene3D" id="3.60.130.10">
    <property type="entry name" value="Clavaminate synthase-like"/>
    <property type="match status" value="1"/>
</dbReference>
<evidence type="ECO:0000313" key="3">
    <source>
        <dbReference type="EMBL" id="KAL1628556.1"/>
    </source>
</evidence>
<proteinExistence type="predicted"/>
<evidence type="ECO:0000313" key="4">
    <source>
        <dbReference type="Proteomes" id="UP001521116"/>
    </source>
</evidence>
<evidence type="ECO:0000259" key="2">
    <source>
        <dbReference type="Pfam" id="PF02668"/>
    </source>
</evidence>
<keyword evidence="1" id="KW-0560">Oxidoreductase</keyword>
<reference evidence="3 4" key="1">
    <citation type="submission" date="2024-02" db="EMBL/GenBank/DDBJ databases">
        <title>De novo assembly and annotation of 12 fungi associated with fruit tree decline syndrome in Ontario, Canada.</title>
        <authorList>
            <person name="Sulman M."/>
            <person name="Ellouze W."/>
            <person name="Ilyukhin E."/>
        </authorList>
    </citation>
    <scope>NUCLEOTIDE SEQUENCE [LARGE SCALE GENOMIC DNA]</scope>
    <source>
        <strain evidence="3 4">M1-105</strain>
    </source>
</reference>
<gene>
    <name evidence="3" type="ORF">SLS56_005788</name>
</gene>
<accession>A0ABR3SSG2</accession>
<dbReference type="Proteomes" id="UP001521116">
    <property type="component" value="Unassembled WGS sequence"/>
</dbReference>
<dbReference type="EMBL" id="JAJVDC020000061">
    <property type="protein sequence ID" value="KAL1628556.1"/>
    <property type="molecule type" value="Genomic_DNA"/>
</dbReference>
<evidence type="ECO:0000256" key="1">
    <source>
        <dbReference type="ARBA" id="ARBA00023002"/>
    </source>
</evidence>